<dbReference type="EMBL" id="CP002104">
    <property type="protein sequence ID" value="ADP39081.1"/>
    <property type="molecule type" value="Genomic_DNA"/>
</dbReference>
<protein>
    <submittedName>
        <fullName evidence="2">Uncharacterized protein</fullName>
    </submittedName>
</protein>
<reference evidence="2 3" key="1">
    <citation type="journal article" date="2010" name="PLoS ONE">
        <title>Comparative genomics of Gardnerella vaginalis strains reveals substantial differences in metabolic and virulence potential.</title>
        <authorList>
            <person name="Yeoman C.J."/>
            <person name="Yildirim S."/>
            <person name="Thomas S.M."/>
            <person name="Durkin A.S."/>
            <person name="Torralba M."/>
            <person name="Sutton G."/>
            <person name="Buhay C.J."/>
            <person name="Ding Y."/>
            <person name="Dugan-Rocha S.P."/>
            <person name="Muzny D.M."/>
            <person name="Qin X."/>
            <person name="Gibbs R.A."/>
            <person name="Leigh S.R."/>
            <person name="Stumpf R."/>
            <person name="White B.A."/>
            <person name="Highlander S.K."/>
            <person name="Nelson K.E."/>
            <person name="Wilson B.A."/>
        </authorList>
    </citation>
    <scope>NUCLEOTIDE SEQUENCE [LARGE SCALE GENOMIC DNA]</scope>
    <source>
        <strain evidence="3">ATCC 14019 / 317</strain>
    </source>
</reference>
<feature type="compositionally biased region" description="Polar residues" evidence="1">
    <location>
        <begin position="29"/>
        <end position="43"/>
    </location>
</feature>
<evidence type="ECO:0000313" key="3">
    <source>
        <dbReference type="Proteomes" id="UP000001453"/>
    </source>
</evidence>
<organism evidence="2 3">
    <name type="scientific">Gardnerella vaginalis (strain ATCC 14019 / 317)</name>
    <dbReference type="NCBI Taxonomy" id="525284"/>
    <lineage>
        <taxon>Bacteria</taxon>
        <taxon>Bacillati</taxon>
        <taxon>Actinomycetota</taxon>
        <taxon>Actinomycetes</taxon>
        <taxon>Bifidobacteriales</taxon>
        <taxon>Bifidobacteriaceae</taxon>
        <taxon>Gardnerella</taxon>
    </lineage>
</organism>
<dbReference type="HOGENOM" id="CLU_1746997_0_0_11"/>
<feature type="compositionally biased region" description="Polar residues" evidence="1">
    <location>
        <begin position="9"/>
        <end position="21"/>
    </location>
</feature>
<evidence type="ECO:0000313" key="2">
    <source>
        <dbReference type="EMBL" id="ADP39081.1"/>
    </source>
</evidence>
<gene>
    <name evidence="2" type="ordered locus">HMPREF0421_20999</name>
</gene>
<dbReference type="Proteomes" id="UP000001453">
    <property type="component" value="Chromosome"/>
</dbReference>
<dbReference type="PATRIC" id="fig|525284.18.peg.989"/>
<sequence>MSQQRPEDASGNQNNPPSFAPSNRRKNKNGSYSHNTSANNGNAIPSFPPKQNHKFKEIENQNSQINQKAPSFAPTSRKNGNTSHPKISNITPSINVQPISTAYSNSESYMISPESYIGTSNKIFEKPDDVESIDNPANNPIGYRKNIIS</sequence>
<feature type="compositionally biased region" description="Polar residues" evidence="1">
    <location>
        <begin position="60"/>
        <end position="93"/>
    </location>
</feature>
<dbReference type="AlphaFoldDB" id="E3DAI7"/>
<evidence type="ECO:0000256" key="1">
    <source>
        <dbReference type="SAM" id="MobiDB-lite"/>
    </source>
</evidence>
<feature type="region of interest" description="Disordered" evidence="1">
    <location>
        <begin position="1"/>
        <end position="93"/>
    </location>
</feature>
<proteinExistence type="predicted"/>
<feature type="region of interest" description="Disordered" evidence="1">
    <location>
        <begin position="127"/>
        <end position="149"/>
    </location>
</feature>
<accession>E3DAI7</accession>
<dbReference type="KEGG" id="gvg:HMPREF0421_20999"/>
<name>E3DAI7_GARV3</name>